<reference evidence="1" key="1">
    <citation type="journal article" date="2015" name="Nature">
        <title>Complex archaea that bridge the gap between prokaryotes and eukaryotes.</title>
        <authorList>
            <person name="Spang A."/>
            <person name="Saw J.H."/>
            <person name="Jorgensen S.L."/>
            <person name="Zaremba-Niedzwiedzka K."/>
            <person name="Martijn J."/>
            <person name="Lind A.E."/>
            <person name="van Eijk R."/>
            <person name="Schleper C."/>
            <person name="Guy L."/>
            <person name="Ettema T.J."/>
        </authorList>
    </citation>
    <scope>NUCLEOTIDE SEQUENCE</scope>
</reference>
<accession>A0A0F9V1C7</accession>
<protein>
    <submittedName>
        <fullName evidence="1">Uncharacterized protein</fullName>
    </submittedName>
</protein>
<dbReference type="AlphaFoldDB" id="A0A0F9V1C7"/>
<organism evidence="1">
    <name type="scientific">marine sediment metagenome</name>
    <dbReference type="NCBI Taxonomy" id="412755"/>
    <lineage>
        <taxon>unclassified sequences</taxon>
        <taxon>metagenomes</taxon>
        <taxon>ecological metagenomes</taxon>
    </lineage>
</organism>
<sequence length="56" mass="5964">MSWVILHKNHGALHWSITTPFTSFEAAAFCLGEMCETGVTGQVVGVDDIAVSLGID</sequence>
<gene>
    <name evidence="1" type="ORF">LCGC14_0143070</name>
</gene>
<name>A0A0F9V1C7_9ZZZZ</name>
<comment type="caution">
    <text evidence="1">The sequence shown here is derived from an EMBL/GenBank/DDBJ whole genome shotgun (WGS) entry which is preliminary data.</text>
</comment>
<dbReference type="EMBL" id="LAZR01000049">
    <property type="protein sequence ID" value="KKN99060.1"/>
    <property type="molecule type" value="Genomic_DNA"/>
</dbReference>
<evidence type="ECO:0000313" key="1">
    <source>
        <dbReference type="EMBL" id="KKN99060.1"/>
    </source>
</evidence>
<proteinExistence type="predicted"/>